<dbReference type="Pfam" id="PF25898">
    <property type="entry name" value="LolA_2nd_metazoa"/>
    <property type="match status" value="1"/>
</dbReference>
<dbReference type="InterPro" id="IPR058265">
    <property type="entry name" value="DUF7959"/>
</dbReference>
<evidence type="ECO:0000256" key="1">
    <source>
        <dbReference type="SAM" id="Phobius"/>
    </source>
</evidence>
<dbReference type="PANTHER" id="PTHR36902:SF1">
    <property type="entry name" value="ENRICHED IN SURFACE-LABELED PROTEOME PROTEIN 9"/>
    <property type="match status" value="1"/>
</dbReference>
<keyword evidence="7" id="KW-1185">Reference proteome</keyword>
<comment type="caution">
    <text evidence="5">The sequence shown here is derived from an EMBL/GenBank/DDBJ whole genome shotgun (WGS) entry which is preliminary data.</text>
</comment>
<gene>
    <name evidence="5" type="ORF">BJG266_LOCUS12395</name>
    <name evidence="6" type="ORF">QVE165_LOCUS13383</name>
</gene>
<reference evidence="5" key="1">
    <citation type="submission" date="2021-02" db="EMBL/GenBank/DDBJ databases">
        <authorList>
            <person name="Nowell W R."/>
        </authorList>
    </citation>
    <scope>NUCLEOTIDE SEQUENCE</scope>
</reference>
<feature type="transmembrane region" description="Helical" evidence="1">
    <location>
        <begin position="611"/>
        <end position="631"/>
    </location>
</feature>
<dbReference type="EMBL" id="CAJNOI010000047">
    <property type="protein sequence ID" value="CAF0936455.1"/>
    <property type="molecule type" value="Genomic_DNA"/>
</dbReference>
<sequence length="637" mass="73018">MFRLLTYLVSVAFIFIQLTHAQQVDPQLCPDGPTPPFPDPKWHHIPPRFEIMTELVAERNILELSQAFSTSRDAIATNSAIGPNNFYYNFVTNEFFEIIYGIGNISMPFCVRQTLNDQSQTSVVVPRTLMVKPSALLGYDQRNKPNAQWGVRFENEGELRRIPTNIFRSCFYLNDIRATVLVFFHVSDPTKFLPGFQQNQTTILQMNVTVKNATTQDSFTYNVFRYNANPSRREERQALETPTGVYCQNRTSTMSIPKNLPERVSANTEVNVPFGNQSAIFSGHNLYDTEFQFTRFDAWYPDPQGSPQWEHFTEIHDHGVGLTYRYSSERHHCRVSNISAQGNDAVPDVDDPNNFHMGSPQHLFLLDDAEYQYTGEKHCRDRVWCHVWIAEKVLPGYVLQHREWYWSSHIEGEPVVHSEPVKLVLKQYNNGVLNTSFEMNIFNYRRRPMTIFEIDYTLAECYRALGPAENYNLAVLTFRIVNDKKYPVYENLNYLRFHIWETLVFTMFVRPIRISHLIVDQDTGASNDIIVTFTLLDRPPITGNVADPIHETSLDGLINRLERIMEADGLAFRAKYGTNTVNLRARPGSLNVGHRSSETITKSSGPKITGLWIGLIIVGLLIGGVGGFILFGKFAKK</sequence>
<dbReference type="Pfam" id="PF25899">
    <property type="entry name" value="DUF7959"/>
    <property type="match status" value="1"/>
</dbReference>
<evidence type="ECO:0000313" key="7">
    <source>
        <dbReference type="Proteomes" id="UP000663832"/>
    </source>
</evidence>
<evidence type="ECO:0000256" key="2">
    <source>
        <dbReference type="SAM" id="SignalP"/>
    </source>
</evidence>
<feature type="domain" description="LolA-like" evidence="3">
    <location>
        <begin position="242"/>
        <end position="456"/>
    </location>
</feature>
<keyword evidence="1" id="KW-1133">Transmembrane helix</keyword>
<organism evidence="5 8">
    <name type="scientific">Adineta steineri</name>
    <dbReference type="NCBI Taxonomy" id="433720"/>
    <lineage>
        <taxon>Eukaryota</taxon>
        <taxon>Metazoa</taxon>
        <taxon>Spiralia</taxon>
        <taxon>Gnathifera</taxon>
        <taxon>Rotifera</taxon>
        <taxon>Eurotatoria</taxon>
        <taxon>Bdelloidea</taxon>
        <taxon>Adinetida</taxon>
        <taxon>Adinetidae</taxon>
        <taxon>Adineta</taxon>
    </lineage>
</organism>
<dbReference type="PANTHER" id="PTHR36902">
    <property type="entry name" value="ENRICHED IN SURFACE-LABELED PROTEOME PROTEIN 9"/>
    <property type="match status" value="1"/>
</dbReference>
<feature type="chain" id="PRO_5036409887" evidence="2">
    <location>
        <begin position="22"/>
        <end position="637"/>
    </location>
</feature>
<keyword evidence="1" id="KW-0812">Transmembrane</keyword>
<dbReference type="Proteomes" id="UP000663832">
    <property type="component" value="Unassembled WGS sequence"/>
</dbReference>
<keyword evidence="1" id="KW-0472">Membrane</keyword>
<dbReference type="AlphaFoldDB" id="A0A814C1M6"/>
<dbReference type="InterPro" id="IPR058831">
    <property type="entry name" value="LolA-like_dom_2nd"/>
</dbReference>
<name>A0A814C1M6_9BILA</name>
<dbReference type="EMBL" id="CAJNOM010000068">
    <property type="protein sequence ID" value="CAF0971876.1"/>
    <property type="molecule type" value="Genomic_DNA"/>
</dbReference>
<evidence type="ECO:0000313" key="8">
    <source>
        <dbReference type="Proteomes" id="UP000663877"/>
    </source>
</evidence>
<feature type="signal peptide" evidence="2">
    <location>
        <begin position="1"/>
        <end position="21"/>
    </location>
</feature>
<evidence type="ECO:0000259" key="3">
    <source>
        <dbReference type="Pfam" id="PF25898"/>
    </source>
</evidence>
<evidence type="ECO:0000259" key="4">
    <source>
        <dbReference type="Pfam" id="PF25899"/>
    </source>
</evidence>
<protein>
    <submittedName>
        <fullName evidence="5">Uncharacterized protein</fullName>
    </submittedName>
</protein>
<proteinExistence type="predicted"/>
<keyword evidence="2" id="KW-0732">Signal</keyword>
<dbReference type="Proteomes" id="UP000663877">
    <property type="component" value="Unassembled WGS sequence"/>
</dbReference>
<feature type="domain" description="DUF7959" evidence="4">
    <location>
        <begin position="477"/>
        <end position="591"/>
    </location>
</feature>
<evidence type="ECO:0000313" key="5">
    <source>
        <dbReference type="EMBL" id="CAF0936455.1"/>
    </source>
</evidence>
<evidence type="ECO:0000313" key="6">
    <source>
        <dbReference type="EMBL" id="CAF0971876.1"/>
    </source>
</evidence>
<dbReference type="OrthoDB" id="5983572at2759"/>
<accession>A0A814C1M6</accession>